<dbReference type="Proteomes" id="UP000694890">
    <property type="component" value="Linkage group LG20"/>
</dbReference>
<feature type="domain" description="HSF-type DNA-binding" evidence="6">
    <location>
        <begin position="13"/>
        <end position="125"/>
    </location>
</feature>
<dbReference type="InterPro" id="IPR000232">
    <property type="entry name" value="HSF_DNA-bd"/>
</dbReference>
<proteinExistence type="inferred from homology"/>
<dbReference type="STRING" id="8187.ENSLCAP00010038096"/>
<protein>
    <submittedName>
        <fullName evidence="9 10">Heat shock factor protein 5 isoform X1</fullName>
    </submittedName>
</protein>
<dbReference type="InterPro" id="IPR036390">
    <property type="entry name" value="WH_DNA-bd_sf"/>
</dbReference>
<dbReference type="GO" id="GO:0003700">
    <property type="term" value="F:DNA-binding transcription factor activity"/>
    <property type="evidence" value="ECO:0007669"/>
    <property type="project" value="InterPro"/>
</dbReference>
<dbReference type="GeneTree" id="ENSGT00510000048674"/>
<dbReference type="InterPro" id="IPR036388">
    <property type="entry name" value="WH-like_DNA-bd_sf"/>
</dbReference>
<organism evidence="7 8">
    <name type="scientific">Lates calcarifer</name>
    <name type="common">Barramundi</name>
    <name type="synonym">Holocentrus calcarifer</name>
    <dbReference type="NCBI Taxonomy" id="8187"/>
    <lineage>
        <taxon>Eukaryota</taxon>
        <taxon>Metazoa</taxon>
        <taxon>Chordata</taxon>
        <taxon>Craniata</taxon>
        <taxon>Vertebrata</taxon>
        <taxon>Euteleostomi</taxon>
        <taxon>Actinopterygii</taxon>
        <taxon>Neopterygii</taxon>
        <taxon>Teleostei</taxon>
        <taxon>Neoteleostei</taxon>
        <taxon>Acanthomorphata</taxon>
        <taxon>Carangaria</taxon>
        <taxon>Carangaria incertae sedis</taxon>
        <taxon>Centropomidae</taxon>
        <taxon>Lates</taxon>
    </lineage>
</organism>
<dbReference type="InParanoid" id="A0A4W6ELM0"/>
<dbReference type="Gene3D" id="1.10.10.10">
    <property type="entry name" value="Winged helix-like DNA-binding domain superfamily/Winged helix DNA-binding domain"/>
    <property type="match status" value="1"/>
</dbReference>
<comment type="similarity">
    <text evidence="2 5">Belongs to the HSF family.</text>
</comment>
<evidence type="ECO:0000256" key="2">
    <source>
        <dbReference type="ARBA" id="ARBA00006403"/>
    </source>
</evidence>
<name>A0A4W6ELM0_LATCA</name>
<dbReference type="Ensembl" id="ENSLCAT00010039000.1">
    <property type="protein sequence ID" value="ENSLCAP00010038096.1"/>
    <property type="gene ID" value="ENSLCAG00010017853.1"/>
</dbReference>
<evidence type="ECO:0000256" key="3">
    <source>
        <dbReference type="ARBA" id="ARBA00023125"/>
    </source>
</evidence>
<evidence type="ECO:0000256" key="1">
    <source>
        <dbReference type="ARBA" id="ARBA00004123"/>
    </source>
</evidence>
<dbReference type="PANTHER" id="PTHR10015">
    <property type="entry name" value="HEAT SHOCK TRANSCRIPTION FACTOR"/>
    <property type="match status" value="1"/>
</dbReference>
<dbReference type="PANTHER" id="PTHR10015:SF336">
    <property type="entry name" value="HEAT SHOCK TRANSCRIPTION FACTOR, Y-LINKED"/>
    <property type="match status" value="1"/>
</dbReference>
<keyword evidence="3" id="KW-0238">DNA-binding</keyword>
<dbReference type="RefSeq" id="XP_018547120.1">
    <property type="nucleotide sequence ID" value="XM_018691604.2"/>
</dbReference>
<dbReference type="OrthoDB" id="6418155at2759"/>
<reference evidence="8" key="1">
    <citation type="submission" date="2015-09" db="EMBL/GenBank/DDBJ databases">
        <authorList>
            <person name="Sai Rama Sridatta P."/>
        </authorList>
    </citation>
    <scope>NUCLEOTIDE SEQUENCE [LARGE SCALE GENOMIC DNA]</scope>
</reference>
<dbReference type="RefSeq" id="XP_018547118.1">
    <property type="nucleotide sequence ID" value="XM_018691602.2"/>
</dbReference>
<evidence type="ECO:0000313" key="7">
    <source>
        <dbReference type="Ensembl" id="ENSLCAP00010038096.1"/>
    </source>
</evidence>
<reference evidence="7" key="3">
    <citation type="submission" date="2025-05" db="UniProtKB">
        <authorList>
            <consortium name="Ensembl"/>
        </authorList>
    </citation>
    <scope>IDENTIFICATION</scope>
</reference>
<keyword evidence="9 10" id="KW-0346">Stress response</keyword>
<evidence type="ECO:0000313" key="11">
    <source>
        <dbReference type="RefSeq" id="XP_018547120.1"/>
    </source>
</evidence>
<dbReference type="RefSeq" id="XP_018547119.1">
    <property type="nucleotide sequence ID" value="XM_018691603.2"/>
</dbReference>
<dbReference type="KEGG" id="lcf:108893512"/>
<keyword evidence="8" id="KW-1185">Reference proteome</keyword>
<gene>
    <name evidence="7 9 10 11" type="primary">hsf5</name>
</gene>
<dbReference type="SUPFAM" id="SSF46785">
    <property type="entry name" value="Winged helix' DNA-binding domain"/>
    <property type="match status" value="1"/>
</dbReference>
<comment type="subcellular location">
    <subcellularLocation>
        <location evidence="1">Nucleus</location>
    </subcellularLocation>
</comment>
<dbReference type="SMART" id="SM00415">
    <property type="entry name" value="HSF"/>
    <property type="match status" value="1"/>
</dbReference>
<evidence type="ECO:0000313" key="9">
    <source>
        <dbReference type="RefSeq" id="XP_018547118.1"/>
    </source>
</evidence>
<dbReference type="GeneID" id="108893512"/>
<evidence type="ECO:0000313" key="8">
    <source>
        <dbReference type="Proteomes" id="UP000314980"/>
    </source>
</evidence>
<evidence type="ECO:0000259" key="6">
    <source>
        <dbReference type="SMART" id="SM00415"/>
    </source>
</evidence>
<dbReference type="GO" id="GO:0005634">
    <property type="term" value="C:nucleus"/>
    <property type="evidence" value="ECO:0007669"/>
    <property type="project" value="UniProtKB-SubCell"/>
</dbReference>
<sequence length="450" mass="49101">MDVGEYSLPESINPNNFPAKLWRLVNNPASKAICWDSFGEVIIIDQQLFEKQILCPTTTSDNADAFKTANFSSFVRQLNLYGFRKAESATKDGQQTKRDSGTFHHFYNPNFRRNHPELVASLRRLTVDNKAKLQAGLNVNCRPPSRYQRYGGGDDGKDKPVKRVSAGTSVLSPTHQSTHPYYPHKALEVTSHSGTPAPPRYLIRGHGAALSPSVFTADKGMPVSLSHHYTGVASSSNAGHIQQGLLAHTNHGNANFTTFNPRNPQYPPGLYSPVCHCYHTNLVASPMTGSGLQTGLFSPLGYYQAGYPVHMLYHGDQSQDSQNKENQEMKKCDINLDTIFQIADEVMQTPPSNSFVKVVTPEKAGPVLELSSNTCNTTLCDNPASTVKGDPLCAGPIIMAVAGNVELVTCGEQEESVVLVPEQMPEDAIFEVTSDDGNTEVEGVKVSESD</sequence>
<dbReference type="Proteomes" id="UP000314980">
    <property type="component" value="Unassembled WGS sequence"/>
</dbReference>
<evidence type="ECO:0000313" key="10">
    <source>
        <dbReference type="RefSeq" id="XP_018547119.1"/>
    </source>
</evidence>
<dbReference type="GO" id="GO:0043565">
    <property type="term" value="F:sequence-specific DNA binding"/>
    <property type="evidence" value="ECO:0007669"/>
    <property type="project" value="InterPro"/>
</dbReference>
<evidence type="ECO:0000256" key="5">
    <source>
        <dbReference type="RuleBase" id="RU004020"/>
    </source>
</evidence>
<dbReference type="AlphaFoldDB" id="A0A4W6ELM0"/>
<reference evidence="9 10" key="2">
    <citation type="submission" date="2025-04" db="UniProtKB">
        <authorList>
            <consortium name="RefSeq"/>
        </authorList>
    </citation>
    <scope>IDENTIFICATION</scope>
    <source>
        <tissue evidence="9 10">Brain</tissue>
    </source>
</reference>
<dbReference type="CTD" id="124535"/>
<accession>A0A4W6ELM0</accession>
<evidence type="ECO:0000256" key="4">
    <source>
        <dbReference type="ARBA" id="ARBA00023242"/>
    </source>
</evidence>
<keyword evidence="4" id="KW-0539">Nucleus</keyword>
<dbReference type="Pfam" id="PF00447">
    <property type="entry name" value="HSF_DNA-bind"/>
    <property type="match status" value="1"/>
</dbReference>